<feature type="domain" description="Knr4/Smi1-like" evidence="1">
    <location>
        <begin position="20"/>
        <end position="127"/>
    </location>
</feature>
<dbReference type="InterPro" id="IPR037883">
    <property type="entry name" value="Knr4/Smi1-like_sf"/>
</dbReference>
<keyword evidence="3" id="KW-1185">Reference proteome</keyword>
<dbReference type="Proteomes" id="UP000636960">
    <property type="component" value="Unassembled WGS sequence"/>
</dbReference>
<reference evidence="2" key="1">
    <citation type="submission" date="2021-01" db="EMBL/GenBank/DDBJ databases">
        <title>Whole genome shotgun sequence of Actinoplanes rishiriensis NBRC 108556.</title>
        <authorList>
            <person name="Komaki H."/>
            <person name="Tamura T."/>
        </authorList>
    </citation>
    <scope>NUCLEOTIDE SEQUENCE</scope>
    <source>
        <strain evidence="2">NBRC 108556</strain>
    </source>
</reference>
<organism evidence="2 3">
    <name type="scientific">Paractinoplanes rishiriensis</name>
    <dbReference type="NCBI Taxonomy" id="1050105"/>
    <lineage>
        <taxon>Bacteria</taxon>
        <taxon>Bacillati</taxon>
        <taxon>Actinomycetota</taxon>
        <taxon>Actinomycetes</taxon>
        <taxon>Micromonosporales</taxon>
        <taxon>Micromonosporaceae</taxon>
        <taxon>Paractinoplanes</taxon>
    </lineage>
</organism>
<dbReference type="SMART" id="SM00860">
    <property type="entry name" value="SMI1_KNR4"/>
    <property type="match status" value="1"/>
</dbReference>
<protein>
    <recommendedName>
        <fullName evidence="1">Knr4/Smi1-like domain-containing protein</fullName>
    </recommendedName>
</protein>
<dbReference type="Gene3D" id="3.40.1580.10">
    <property type="entry name" value="SMI1/KNR4-like"/>
    <property type="match status" value="1"/>
</dbReference>
<dbReference type="RefSeq" id="WP_203791689.1">
    <property type="nucleotide sequence ID" value="NZ_BOMV01000163.1"/>
</dbReference>
<evidence type="ECO:0000259" key="1">
    <source>
        <dbReference type="SMART" id="SM00860"/>
    </source>
</evidence>
<dbReference type="Pfam" id="PF09346">
    <property type="entry name" value="SMI1_KNR4"/>
    <property type="match status" value="1"/>
</dbReference>
<dbReference type="SUPFAM" id="SSF160631">
    <property type="entry name" value="SMI1/KNR4-like"/>
    <property type="match status" value="1"/>
</dbReference>
<evidence type="ECO:0000313" key="3">
    <source>
        <dbReference type="Proteomes" id="UP000636960"/>
    </source>
</evidence>
<dbReference type="AlphaFoldDB" id="A0A919K7L6"/>
<dbReference type="EMBL" id="BOMV01000163">
    <property type="protein sequence ID" value="GIF02452.1"/>
    <property type="molecule type" value="Genomic_DNA"/>
</dbReference>
<sequence length="139" mass="15264">MAEPNWRALLAYEDVELQRPATPDAVERVEAALGTVLPAELRALYLVSDGVYHRSGHWFVIWPLADVLQRNSDGWVGWESSGRRHLIGFGDDGTGDPFCVPRDGGAGVLIWHPIGQEAIRLADTLQGFWIGLNSGTITT</sequence>
<dbReference type="InterPro" id="IPR018958">
    <property type="entry name" value="Knr4/Smi1-like_dom"/>
</dbReference>
<evidence type="ECO:0000313" key="2">
    <source>
        <dbReference type="EMBL" id="GIF02452.1"/>
    </source>
</evidence>
<gene>
    <name evidence="2" type="ORF">Ari01nite_99160</name>
</gene>
<comment type="caution">
    <text evidence="2">The sequence shown here is derived from an EMBL/GenBank/DDBJ whole genome shotgun (WGS) entry which is preliminary data.</text>
</comment>
<accession>A0A919K7L6</accession>
<proteinExistence type="predicted"/>
<name>A0A919K7L6_9ACTN</name>